<organism evidence="1 2">
    <name type="scientific">Lacticaseibacillus paracasei subsp. paracasei 8700:2</name>
    <dbReference type="NCBI Taxonomy" id="537973"/>
    <lineage>
        <taxon>Bacteria</taxon>
        <taxon>Bacillati</taxon>
        <taxon>Bacillota</taxon>
        <taxon>Bacilli</taxon>
        <taxon>Lactobacillales</taxon>
        <taxon>Lactobacillaceae</taxon>
        <taxon>Lacticaseibacillus</taxon>
    </lineage>
</organism>
<dbReference type="InterPro" id="IPR027417">
    <property type="entry name" value="P-loop_NTPase"/>
</dbReference>
<dbReference type="Gene3D" id="3.40.50.300">
    <property type="entry name" value="P-loop containing nucleotide triphosphate hydrolases"/>
    <property type="match status" value="1"/>
</dbReference>
<evidence type="ECO:0000313" key="1">
    <source>
        <dbReference type="EMBL" id="EEQ65904.1"/>
    </source>
</evidence>
<reference evidence="1 2" key="1">
    <citation type="submission" date="2010-12" db="EMBL/GenBank/DDBJ databases">
        <title>The Genome Sequence of Lactobacillus paracasei subsp. paracasei strain 8700:2.</title>
        <authorList>
            <consortium name="The Broad Institute Genome Sequencing Platform"/>
            <person name="Ward D."/>
            <person name="Earl A."/>
            <person name="Feldgarden M."/>
            <person name="Young S.K."/>
            <person name="Gargeya S."/>
            <person name="Zeng Q."/>
            <person name="Alvarado L."/>
            <person name="Berlin A."/>
            <person name="Bochicchio J."/>
            <person name="Chapman S.B."/>
            <person name="Chen Z."/>
            <person name="Freedman E."/>
            <person name="Gellesch M."/>
            <person name="Goldberg J."/>
            <person name="Griggs A."/>
            <person name="Gujja S."/>
            <person name="Heilman E."/>
            <person name="Heiman D."/>
            <person name="Howarth C."/>
            <person name="Mehta T."/>
            <person name="Neiman D."/>
            <person name="Pearson M."/>
            <person name="Roberts A."/>
            <person name="Saif S."/>
            <person name="Shea T."/>
            <person name="Shenoy N."/>
            <person name="Sisk P."/>
            <person name="Stolte C."/>
            <person name="Sykes S."/>
            <person name="White J."/>
            <person name="Yandava C."/>
            <person name="Saulnier D."/>
            <person name="Haas B."/>
            <person name="Nusbaum C."/>
            <person name="Birren B."/>
        </authorList>
    </citation>
    <scope>NUCLEOTIDE SEQUENCE [LARGE SCALE GENOMIC DNA]</scope>
    <source>
        <strain evidence="1 2">8700:2</strain>
    </source>
</reference>
<dbReference type="Proteomes" id="UP000015927">
    <property type="component" value="Chromosome"/>
</dbReference>
<name>A0A826HQH9_LACPA</name>
<dbReference type="EMBL" id="CP002391">
    <property type="protein sequence ID" value="EEQ65904.1"/>
    <property type="molecule type" value="Genomic_DNA"/>
</dbReference>
<dbReference type="GeneID" id="57091348"/>
<protein>
    <recommendedName>
        <fullName evidence="3">UDP-N-acetylglucosamine kinase</fullName>
    </recommendedName>
</protein>
<dbReference type="AlphaFoldDB" id="A0A826HQH9"/>
<accession>A0A826HQH9</accession>
<dbReference type="Pfam" id="PF13671">
    <property type="entry name" value="AAA_33"/>
    <property type="match status" value="1"/>
</dbReference>
<proteinExistence type="predicted"/>
<sequence length="207" mass="24590">MKDKILILVAGAPGTGKTYSVNIIRQAFPALRTLTLDRFKEDIWDEIGFDDIEQKKSLNKEAQLRFIRAMRRLMIWEKPIISDYPFSDKQRDDIEKSADDYGYHIVTVRLEAPDQVLYERQRHRDLFDHRHPGHLQNAYHLEDQAKGTAKLDGMPTFEQFQKRLRKRKYDKFYIGDLLKVDVSDFQQVNYQRIVEQLSESIKQVERT</sequence>
<dbReference type="KEGG" id="lpi:LBPG_01353"/>
<gene>
    <name evidence="1" type="ORF">LBPG_01353</name>
</gene>
<dbReference type="RefSeq" id="WP_003658837.1">
    <property type="nucleotide sequence ID" value="NC_022112.1"/>
</dbReference>
<dbReference type="SUPFAM" id="SSF52540">
    <property type="entry name" value="P-loop containing nucleoside triphosphate hydrolases"/>
    <property type="match status" value="1"/>
</dbReference>
<evidence type="ECO:0008006" key="3">
    <source>
        <dbReference type="Google" id="ProtNLM"/>
    </source>
</evidence>
<evidence type="ECO:0000313" key="2">
    <source>
        <dbReference type="Proteomes" id="UP000015927"/>
    </source>
</evidence>